<dbReference type="Pfam" id="PF19850">
    <property type="entry name" value="DUF6325"/>
    <property type="match status" value="1"/>
</dbReference>
<comment type="caution">
    <text evidence="1">The sequence shown here is derived from an EMBL/GenBank/DDBJ whole genome shotgun (WGS) entry which is preliminary data.</text>
</comment>
<dbReference type="RefSeq" id="WP_355400022.1">
    <property type="nucleotide sequence ID" value="NZ_JBEGHN010000056.1"/>
</dbReference>
<sequence>MSSESEAFDDIGPIDYLVVEYPGSHPTGEALPYLVDLVDRGLIRILDLVFVRKGEDGSVAAVDIVDLIRDMGTDDADLTVFEGATSGLLGREDIEEAGQAIGAGSTAAILLYENRWAAPFARALRRNGARLVAAGRIPVQDLVAALDSVEADVEAETGAGTGS</sequence>
<proteinExistence type="predicted"/>
<name>A0ABV2V375_9ACTN</name>
<keyword evidence="2" id="KW-1185">Reference proteome</keyword>
<dbReference type="EMBL" id="JBEXPZ010000038">
    <property type="protein sequence ID" value="MET9848268.1"/>
    <property type="molecule type" value="Genomic_DNA"/>
</dbReference>
<organism evidence="1 2">
    <name type="scientific">Streptomyces ossamyceticus</name>
    <dbReference type="NCBI Taxonomy" id="249581"/>
    <lineage>
        <taxon>Bacteria</taxon>
        <taxon>Bacillati</taxon>
        <taxon>Actinomycetota</taxon>
        <taxon>Actinomycetes</taxon>
        <taxon>Kitasatosporales</taxon>
        <taxon>Streptomycetaceae</taxon>
        <taxon>Streptomyces</taxon>
    </lineage>
</organism>
<dbReference type="Proteomes" id="UP001550210">
    <property type="component" value="Unassembled WGS sequence"/>
</dbReference>
<dbReference type="InterPro" id="IPR046288">
    <property type="entry name" value="DUF6325"/>
</dbReference>
<evidence type="ECO:0000313" key="2">
    <source>
        <dbReference type="Proteomes" id="UP001550210"/>
    </source>
</evidence>
<reference evidence="1 2" key="1">
    <citation type="submission" date="2024-06" db="EMBL/GenBank/DDBJ databases">
        <title>The Natural Products Discovery Center: Release of the First 8490 Sequenced Strains for Exploring Actinobacteria Biosynthetic Diversity.</title>
        <authorList>
            <person name="Kalkreuter E."/>
            <person name="Kautsar S.A."/>
            <person name="Yang D."/>
            <person name="Bader C.D."/>
            <person name="Teijaro C.N."/>
            <person name="Fluegel L."/>
            <person name="Davis C.M."/>
            <person name="Simpson J.R."/>
            <person name="Lauterbach L."/>
            <person name="Steele A.D."/>
            <person name="Gui C."/>
            <person name="Meng S."/>
            <person name="Li G."/>
            <person name="Viehrig K."/>
            <person name="Ye F."/>
            <person name="Su P."/>
            <person name="Kiefer A.F."/>
            <person name="Nichols A."/>
            <person name="Cepeda A.J."/>
            <person name="Yan W."/>
            <person name="Fan B."/>
            <person name="Jiang Y."/>
            <person name="Adhikari A."/>
            <person name="Zheng C.-J."/>
            <person name="Schuster L."/>
            <person name="Cowan T.M."/>
            <person name="Smanski M.J."/>
            <person name="Chevrette M.G."/>
            <person name="De Carvalho L.P.S."/>
            <person name="Shen B."/>
        </authorList>
    </citation>
    <scope>NUCLEOTIDE SEQUENCE [LARGE SCALE GENOMIC DNA]</scope>
    <source>
        <strain evidence="1 2">NPDC006434</strain>
    </source>
</reference>
<protein>
    <submittedName>
        <fullName evidence="1">DUF6325 family protein</fullName>
    </submittedName>
</protein>
<gene>
    <name evidence="1" type="ORF">ABZZ21_27755</name>
</gene>
<evidence type="ECO:0000313" key="1">
    <source>
        <dbReference type="EMBL" id="MET9848268.1"/>
    </source>
</evidence>
<accession>A0ABV2V375</accession>